<feature type="transmembrane region" description="Helical" evidence="12">
    <location>
        <begin position="331"/>
        <end position="349"/>
    </location>
</feature>
<feature type="transmembrane region" description="Helical" evidence="12">
    <location>
        <begin position="273"/>
        <end position="291"/>
    </location>
</feature>
<keyword evidence="2" id="KW-1003">Cell membrane</keyword>
<evidence type="ECO:0000256" key="5">
    <source>
        <dbReference type="ARBA" id="ARBA00022989"/>
    </source>
</evidence>
<feature type="transmembrane region" description="Helical" evidence="12">
    <location>
        <begin position="158"/>
        <end position="178"/>
    </location>
</feature>
<feature type="transmembrane region" description="Helical" evidence="12">
    <location>
        <begin position="199"/>
        <end position="219"/>
    </location>
</feature>
<proteinExistence type="predicted"/>
<dbReference type="PANTHER" id="PTHR35457:SF1">
    <property type="entry name" value="HEME A SYNTHASE"/>
    <property type="match status" value="1"/>
</dbReference>
<organism evidence="13 14">
    <name type="scientific">Undibacterium umbellatum</name>
    <dbReference type="NCBI Taxonomy" id="2762300"/>
    <lineage>
        <taxon>Bacteria</taxon>
        <taxon>Pseudomonadati</taxon>
        <taxon>Pseudomonadota</taxon>
        <taxon>Betaproteobacteria</taxon>
        <taxon>Burkholderiales</taxon>
        <taxon>Oxalobacteraceae</taxon>
        <taxon>Undibacterium</taxon>
    </lineage>
</organism>
<evidence type="ECO:0000256" key="2">
    <source>
        <dbReference type="ARBA" id="ARBA00022475"/>
    </source>
</evidence>
<gene>
    <name evidence="13" type="ORF">H8L47_17690</name>
</gene>
<keyword evidence="9 12" id="KW-0472">Membrane</keyword>
<comment type="subcellular location">
    <subcellularLocation>
        <location evidence="1">Membrane</location>
        <topology evidence="1">Multi-pass membrane protein</topology>
    </subcellularLocation>
</comment>
<dbReference type="InterPro" id="IPR003780">
    <property type="entry name" value="COX15/CtaA_fam"/>
</dbReference>
<keyword evidence="6" id="KW-0560">Oxidoreductase</keyword>
<comment type="caution">
    <text evidence="13">The sequence shown here is derived from an EMBL/GenBank/DDBJ whole genome shotgun (WGS) entry which is preliminary data.</text>
</comment>
<feature type="transmembrane region" description="Helical" evidence="12">
    <location>
        <begin position="32"/>
        <end position="52"/>
    </location>
</feature>
<feature type="transmembrane region" description="Helical" evidence="12">
    <location>
        <begin position="6"/>
        <end position="23"/>
    </location>
</feature>
<evidence type="ECO:0000256" key="1">
    <source>
        <dbReference type="ARBA" id="ARBA00004141"/>
    </source>
</evidence>
<reference evidence="13 14" key="1">
    <citation type="submission" date="2020-08" db="EMBL/GenBank/DDBJ databases">
        <title>Novel species isolated from subtropical streams in China.</title>
        <authorList>
            <person name="Lu H."/>
        </authorList>
    </citation>
    <scope>NUCLEOTIDE SEQUENCE [LARGE SCALE GENOMIC DNA]</scope>
    <source>
        <strain evidence="13 14">NL8W</strain>
    </source>
</reference>
<evidence type="ECO:0000256" key="6">
    <source>
        <dbReference type="ARBA" id="ARBA00023002"/>
    </source>
</evidence>
<dbReference type="RefSeq" id="WP_186954928.1">
    <property type="nucleotide sequence ID" value="NZ_JACOFX010000010.1"/>
</dbReference>
<evidence type="ECO:0000256" key="10">
    <source>
        <dbReference type="ARBA" id="ARBA00023157"/>
    </source>
</evidence>
<evidence type="ECO:0000256" key="12">
    <source>
        <dbReference type="SAM" id="Phobius"/>
    </source>
</evidence>
<accession>A0ABR6ZCB0</accession>
<evidence type="ECO:0000256" key="11">
    <source>
        <dbReference type="ARBA" id="ARBA00023444"/>
    </source>
</evidence>
<keyword evidence="7" id="KW-0408">Iron</keyword>
<evidence type="ECO:0000313" key="13">
    <source>
        <dbReference type="EMBL" id="MBC3909395.1"/>
    </source>
</evidence>
<dbReference type="Pfam" id="PF02628">
    <property type="entry name" value="COX15-CtaA"/>
    <property type="match status" value="1"/>
</dbReference>
<keyword evidence="10" id="KW-1015">Disulfide bond</keyword>
<keyword evidence="5 12" id="KW-1133">Transmembrane helix</keyword>
<evidence type="ECO:0000313" key="14">
    <source>
        <dbReference type="Proteomes" id="UP000646911"/>
    </source>
</evidence>
<comment type="pathway">
    <text evidence="11">Porphyrin-containing compound metabolism.</text>
</comment>
<name>A0ABR6ZCB0_9BURK</name>
<evidence type="ECO:0000256" key="8">
    <source>
        <dbReference type="ARBA" id="ARBA00023133"/>
    </source>
</evidence>
<dbReference type="InterPro" id="IPR050450">
    <property type="entry name" value="COX15/CtaA_HemeA_synthase"/>
</dbReference>
<dbReference type="EMBL" id="JACOFX010000010">
    <property type="protein sequence ID" value="MBC3909395.1"/>
    <property type="molecule type" value="Genomic_DNA"/>
</dbReference>
<protein>
    <submittedName>
        <fullName evidence="13">COX15/CtaA family protein</fullName>
    </submittedName>
</protein>
<feature type="transmembrane region" description="Helical" evidence="12">
    <location>
        <begin position="303"/>
        <end position="325"/>
    </location>
</feature>
<keyword evidence="3 12" id="KW-0812">Transmembrane</keyword>
<feature type="transmembrane region" description="Helical" evidence="12">
    <location>
        <begin position="132"/>
        <end position="152"/>
    </location>
</feature>
<dbReference type="Proteomes" id="UP000646911">
    <property type="component" value="Unassembled WGS sequence"/>
</dbReference>
<keyword evidence="14" id="KW-1185">Reference proteome</keyword>
<evidence type="ECO:0000256" key="9">
    <source>
        <dbReference type="ARBA" id="ARBA00023136"/>
    </source>
</evidence>
<evidence type="ECO:0000256" key="3">
    <source>
        <dbReference type="ARBA" id="ARBA00022692"/>
    </source>
</evidence>
<dbReference type="PANTHER" id="PTHR35457">
    <property type="entry name" value="HEME A SYNTHASE"/>
    <property type="match status" value="1"/>
</dbReference>
<keyword evidence="4" id="KW-0479">Metal-binding</keyword>
<feature type="transmembrane region" description="Helical" evidence="12">
    <location>
        <begin position="100"/>
        <end position="120"/>
    </location>
</feature>
<evidence type="ECO:0000256" key="7">
    <source>
        <dbReference type="ARBA" id="ARBA00023004"/>
    </source>
</evidence>
<evidence type="ECO:0000256" key="4">
    <source>
        <dbReference type="ARBA" id="ARBA00022723"/>
    </source>
</evidence>
<sequence>MWLQLALTALMVAVIPASIIFLSKEKNKYRKLIAVTVTLTFELIMFGAFTRLTDSGLGCPDWPGCYGQANPLQSHAAIKAAEIAMPTGPVTLQKAWIEMVHRYMAMGVGILIIAQMVIAWSRRHQLNASPWLSTFLLFFVCLQGAFGAWTVTLKLQPIIVTIHLILGMGLLSLLSASLEQQSSSLITVNIAATDARRMLWPASLALLLVFLQIALGGWVSTNYAALACHDYPMCNGKLMPAMDFEHGFSLWRQLGQTVDGNYLPFNALVAIHWVHRNFALLVVAVCLWAALRARKIAGLEKLGSQLLLAIVVQFIIGVSTVFFSWPLLLAVLHNGMAAMLVLLLTMLNYRIRHVSLAAAKDRS</sequence>
<keyword evidence="8" id="KW-0350">Heme biosynthesis</keyword>